<evidence type="ECO:0000313" key="3">
    <source>
        <dbReference type="Proteomes" id="UP000322553"/>
    </source>
</evidence>
<dbReference type="AlphaFoldDB" id="A0A1S1NQ74"/>
<dbReference type="GO" id="GO:0003824">
    <property type="term" value="F:catalytic activity"/>
    <property type="evidence" value="ECO:0007669"/>
    <property type="project" value="InterPro"/>
</dbReference>
<dbReference type="OrthoDB" id="9799145at2"/>
<dbReference type="EMBL" id="CP043420">
    <property type="protein sequence ID" value="QEL10133.1"/>
    <property type="molecule type" value="Genomic_DNA"/>
</dbReference>
<dbReference type="STRING" id="657387.BH688_15690"/>
<accession>A0A1S1NQ74</accession>
<dbReference type="InterPro" id="IPR011146">
    <property type="entry name" value="HIT-like"/>
</dbReference>
<keyword evidence="3" id="KW-1185">Reference proteome</keyword>
<evidence type="ECO:0000313" key="2">
    <source>
        <dbReference type="EMBL" id="QEL10133.1"/>
    </source>
</evidence>
<dbReference type="RefSeq" id="WP_070981446.1">
    <property type="nucleotide sequence ID" value="NZ_CP043420.1"/>
</dbReference>
<sequence>MNEAHRGFELHHQLAEDSVLIRELPLCQWRMMNDARFIWTLLIPQRAAISESFQLPAPERQQLWQEVDAVGQALHDAFPADKVNIGALGNRVTQLHVHVLLRHRQDAAWPGPVWGYGQPEALGSLRLHEQLEALKALHLHLS</sequence>
<name>A0A1S1NQ74_9GAMM</name>
<dbReference type="PROSITE" id="PS51084">
    <property type="entry name" value="HIT_2"/>
    <property type="match status" value="1"/>
</dbReference>
<dbReference type="SUPFAM" id="SSF54197">
    <property type="entry name" value="HIT-like"/>
    <property type="match status" value="1"/>
</dbReference>
<gene>
    <name evidence="2" type="ORF">FY550_02625</name>
</gene>
<dbReference type="PIRSF" id="PIRSF000714">
    <property type="entry name" value="HIT"/>
    <property type="match status" value="1"/>
</dbReference>
<dbReference type="InterPro" id="IPR026026">
    <property type="entry name" value="HIT_Hint"/>
</dbReference>
<dbReference type="InterPro" id="IPR036265">
    <property type="entry name" value="HIT-like_sf"/>
</dbReference>
<organism evidence="2 3">
    <name type="scientific">Kushneria phosphatilytica</name>
    <dbReference type="NCBI Taxonomy" id="657387"/>
    <lineage>
        <taxon>Bacteria</taxon>
        <taxon>Pseudomonadati</taxon>
        <taxon>Pseudomonadota</taxon>
        <taxon>Gammaproteobacteria</taxon>
        <taxon>Oceanospirillales</taxon>
        <taxon>Halomonadaceae</taxon>
        <taxon>Kushneria</taxon>
    </lineage>
</organism>
<protein>
    <submittedName>
        <fullName evidence="2">HIT domain-containing protein</fullName>
    </submittedName>
</protein>
<dbReference type="Gene3D" id="3.30.428.10">
    <property type="entry name" value="HIT-like"/>
    <property type="match status" value="1"/>
</dbReference>
<dbReference type="Proteomes" id="UP000322553">
    <property type="component" value="Chromosome"/>
</dbReference>
<dbReference type="Pfam" id="PF01230">
    <property type="entry name" value="HIT"/>
    <property type="match status" value="1"/>
</dbReference>
<evidence type="ECO:0000256" key="1">
    <source>
        <dbReference type="PROSITE-ProRule" id="PRU00464"/>
    </source>
</evidence>
<comment type="caution">
    <text evidence="1">Lacks conserved residue(s) required for the propagation of feature annotation.</text>
</comment>
<reference evidence="2 3" key="1">
    <citation type="submission" date="2019-08" db="EMBL/GenBank/DDBJ databases">
        <title>Complete genome sequence of Kushneria sp. YCWA18, a halophilic phosphate-solubilizing bacterium isolated from Daqiao saltern in China.</title>
        <authorList>
            <person name="Du G.-X."/>
            <person name="Qu L.-Y."/>
        </authorList>
    </citation>
    <scope>NUCLEOTIDE SEQUENCE [LARGE SCALE GENOMIC DNA]</scope>
    <source>
        <strain evidence="2 3">YCWA18</strain>
    </source>
</reference>
<dbReference type="KEGG" id="kuy:FY550_02625"/>
<proteinExistence type="predicted"/>